<feature type="transmembrane region" description="Helical" evidence="5">
    <location>
        <begin position="179"/>
        <end position="207"/>
    </location>
</feature>
<feature type="transmembrane region" description="Helical" evidence="5">
    <location>
        <begin position="286"/>
        <end position="305"/>
    </location>
</feature>
<evidence type="ECO:0000256" key="1">
    <source>
        <dbReference type="ARBA" id="ARBA00004370"/>
    </source>
</evidence>
<evidence type="ECO:0000256" key="4">
    <source>
        <dbReference type="ARBA" id="ARBA00023136"/>
    </source>
</evidence>
<feature type="transmembrane region" description="Helical" evidence="5">
    <location>
        <begin position="20"/>
        <end position="44"/>
    </location>
</feature>
<feature type="transmembrane region" description="Helical" evidence="5">
    <location>
        <begin position="56"/>
        <end position="84"/>
    </location>
</feature>
<sequence>MENETDLWNKSHAGHFEEIVLSSIGLIFSPLVASINILAFRAVLKTKEYSKHFSTILAGYLLCRAFICVMYCLISLLTMIFIYYPHWSFMPLWTCHVIIDPYLFAECYNTYCMLVISIERLYSIVRPLKFKLLTIKSALNLHIILCALNFILTTGFSYIGVQINQMVTCLRPGRHPIPLWWVTFQLTVDFGVIFSSLIFYFSSCLILKRKSRRVGQILMVTVVGDGNIQTINQTINNKYDLSLKKIMSIVSFIIFSNSVAVVYALLMTTIKDPLIGERMSKYSTLVYLIDKLIEPVYMIFTVDWIKIYVKTYFVKNV</sequence>
<dbReference type="Proteomes" id="UP000887565">
    <property type="component" value="Unplaced"/>
</dbReference>
<proteinExistence type="predicted"/>
<feature type="transmembrane region" description="Helical" evidence="5">
    <location>
        <begin position="139"/>
        <end position="159"/>
    </location>
</feature>
<evidence type="ECO:0000313" key="8">
    <source>
        <dbReference type="WBParaSite" id="nRc.2.0.1.t13556-RA"/>
    </source>
</evidence>
<comment type="subcellular location">
    <subcellularLocation>
        <location evidence="1">Membrane</location>
    </subcellularLocation>
</comment>
<evidence type="ECO:0000256" key="2">
    <source>
        <dbReference type="ARBA" id="ARBA00022692"/>
    </source>
</evidence>
<keyword evidence="2 5" id="KW-0812">Transmembrane</keyword>
<evidence type="ECO:0000259" key="6">
    <source>
        <dbReference type="PROSITE" id="PS50262"/>
    </source>
</evidence>
<feature type="transmembrane region" description="Helical" evidence="5">
    <location>
        <begin position="246"/>
        <end position="266"/>
    </location>
</feature>
<dbReference type="AlphaFoldDB" id="A0A915IHA4"/>
<reference evidence="8" key="1">
    <citation type="submission" date="2022-11" db="UniProtKB">
        <authorList>
            <consortium name="WormBaseParasite"/>
        </authorList>
    </citation>
    <scope>IDENTIFICATION</scope>
</reference>
<dbReference type="Gene3D" id="1.20.1070.10">
    <property type="entry name" value="Rhodopsin 7-helix transmembrane proteins"/>
    <property type="match status" value="1"/>
</dbReference>
<feature type="domain" description="G-protein coupled receptors family 1 profile" evidence="6">
    <location>
        <begin position="35"/>
        <end position="317"/>
    </location>
</feature>
<organism evidence="7 8">
    <name type="scientific">Romanomermis culicivorax</name>
    <name type="common">Nematode worm</name>
    <dbReference type="NCBI Taxonomy" id="13658"/>
    <lineage>
        <taxon>Eukaryota</taxon>
        <taxon>Metazoa</taxon>
        <taxon>Ecdysozoa</taxon>
        <taxon>Nematoda</taxon>
        <taxon>Enoplea</taxon>
        <taxon>Dorylaimia</taxon>
        <taxon>Mermithida</taxon>
        <taxon>Mermithoidea</taxon>
        <taxon>Mermithidae</taxon>
        <taxon>Romanomermis</taxon>
    </lineage>
</organism>
<feature type="transmembrane region" description="Helical" evidence="5">
    <location>
        <begin position="96"/>
        <end position="118"/>
    </location>
</feature>
<dbReference type="SUPFAM" id="SSF81321">
    <property type="entry name" value="Family A G protein-coupled receptor-like"/>
    <property type="match status" value="1"/>
</dbReference>
<name>A0A915IHA4_ROMCU</name>
<evidence type="ECO:0000256" key="5">
    <source>
        <dbReference type="SAM" id="Phobius"/>
    </source>
</evidence>
<keyword evidence="3 5" id="KW-1133">Transmembrane helix</keyword>
<keyword evidence="4 5" id="KW-0472">Membrane</keyword>
<accession>A0A915IHA4</accession>
<evidence type="ECO:0000256" key="3">
    <source>
        <dbReference type="ARBA" id="ARBA00022989"/>
    </source>
</evidence>
<protein>
    <submittedName>
        <fullName evidence="8">G-protein coupled receptors family 1 profile domain-containing protein</fullName>
    </submittedName>
</protein>
<evidence type="ECO:0000313" key="7">
    <source>
        <dbReference type="Proteomes" id="UP000887565"/>
    </source>
</evidence>
<dbReference type="GO" id="GO:0016020">
    <property type="term" value="C:membrane"/>
    <property type="evidence" value="ECO:0007669"/>
    <property type="project" value="UniProtKB-SubCell"/>
</dbReference>
<dbReference type="PROSITE" id="PS50262">
    <property type="entry name" value="G_PROTEIN_RECEP_F1_2"/>
    <property type="match status" value="1"/>
</dbReference>
<keyword evidence="7" id="KW-1185">Reference proteome</keyword>
<dbReference type="InterPro" id="IPR017452">
    <property type="entry name" value="GPCR_Rhodpsn_7TM"/>
</dbReference>
<dbReference type="WBParaSite" id="nRc.2.0.1.t13556-RA">
    <property type="protein sequence ID" value="nRc.2.0.1.t13556-RA"/>
    <property type="gene ID" value="nRc.2.0.1.g13556"/>
</dbReference>